<dbReference type="RefSeq" id="WP_089371510.1">
    <property type="nucleotide sequence ID" value="NZ_BMEP01000001.1"/>
</dbReference>
<evidence type="ECO:0000313" key="1">
    <source>
        <dbReference type="EMBL" id="SNR82005.1"/>
    </source>
</evidence>
<reference evidence="1 2" key="1">
    <citation type="submission" date="2017-06" db="EMBL/GenBank/DDBJ databases">
        <authorList>
            <person name="Kim H.J."/>
            <person name="Triplett B.A."/>
        </authorList>
    </citation>
    <scope>NUCLEOTIDE SEQUENCE [LARGE SCALE GENOMIC DNA]</scope>
    <source>
        <strain evidence="1 2">DSM 25597</strain>
    </source>
</reference>
<keyword evidence="2" id="KW-1185">Reference proteome</keyword>
<dbReference type="Proteomes" id="UP000198379">
    <property type="component" value="Unassembled WGS sequence"/>
</dbReference>
<gene>
    <name evidence="1" type="ORF">SAMN06265376_103183</name>
</gene>
<dbReference type="AlphaFoldDB" id="A0A238ZET1"/>
<dbReference type="EMBL" id="FZNY01000003">
    <property type="protein sequence ID" value="SNR82005.1"/>
    <property type="molecule type" value="Genomic_DNA"/>
</dbReference>
<organism evidence="1 2">
    <name type="scientific">Dokdonia pacifica</name>
    <dbReference type="NCBI Taxonomy" id="1627892"/>
    <lineage>
        <taxon>Bacteria</taxon>
        <taxon>Pseudomonadati</taxon>
        <taxon>Bacteroidota</taxon>
        <taxon>Flavobacteriia</taxon>
        <taxon>Flavobacteriales</taxon>
        <taxon>Flavobacteriaceae</taxon>
        <taxon>Dokdonia</taxon>
    </lineage>
</organism>
<dbReference type="OrthoDB" id="798785at2"/>
<protein>
    <submittedName>
        <fullName evidence="1">Uncharacterized protein</fullName>
    </submittedName>
</protein>
<evidence type="ECO:0000313" key="2">
    <source>
        <dbReference type="Proteomes" id="UP000198379"/>
    </source>
</evidence>
<sequence>MIKSCKRCGKRAYQIPEFTIEEKKLLTALKIDHKFMEAIDKIRTLYGVEHIDAKFSVMHINTIYGKCNRCNVDYLKGEYVECPKCKSLNFNWEMKNE</sequence>
<name>A0A238ZET1_9FLAO</name>
<proteinExistence type="predicted"/>
<accession>A0A238ZET1</accession>